<reference evidence="8 9" key="1">
    <citation type="journal article" date="2014" name="Int. J. Syst. Evol. Microbiol.">
        <title>Arthrobacter pityocampae sp. nov., isolated from Thaumetopoea pityocampa (Lep., Thaumetopoeidae).</title>
        <authorList>
            <person name="Ince I.A."/>
            <person name="Demirbag Z."/>
            <person name="Kati H."/>
        </authorList>
    </citation>
    <scope>NUCLEOTIDE SEQUENCE [LARGE SCALE GENOMIC DNA]</scope>
    <source>
        <strain evidence="8 9">Tp2</strain>
    </source>
</reference>
<dbReference type="OrthoDB" id="9804184at2"/>
<gene>
    <name evidence="8" type="ORF">C4K88_16020</name>
</gene>
<name>A0A2S5ITU9_9MICC</name>
<organism evidence="8 9">
    <name type="scientific">Arthrobacter pityocampae</name>
    <dbReference type="NCBI Taxonomy" id="547334"/>
    <lineage>
        <taxon>Bacteria</taxon>
        <taxon>Bacillati</taxon>
        <taxon>Actinomycetota</taxon>
        <taxon>Actinomycetes</taxon>
        <taxon>Micrococcales</taxon>
        <taxon>Micrococcaceae</taxon>
        <taxon>Arthrobacter</taxon>
    </lineage>
</organism>
<dbReference type="InterPro" id="IPR010652">
    <property type="entry name" value="DUF1232"/>
</dbReference>
<protein>
    <recommendedName>
        <fullName evidence="7">DUF1232 domain-containing protein</fullName>
    </recommendedName>
</protein>
<dbReference type="AlphaFoldDB" id="A0A2S5ITU9"/>
<evidence type="ECO:0000259" key="7">
    <source>
        <dbReference type="Pfam" id="PF06803"/>
    </source>
</evidence>
<dbReference type="Pfam" id="PF06803">
    <property type="entry name" value="DUF1232"/>
    <property type="match status" value="1"/>
</dbReference>
<evidence type="ECO:0000256" key="6">
    <source>
        <dbReference type="SAM" id="Phobius"/>
    </source>
</evidence>
<dbReference type="RefSeq" id="WP_104122665.1">
    <property type="nucleotide sequence ID" value="NZ_PRKW01000007.1"/>
</dbReference>
<evidence type="ECO:0000313" key="9">
    <source>
        <dbReference type="Proteomes" id="UP000239297"/>
    </source>
</evidence>
<proteinExistence type="predicted"/>
<comment type="subcellular location">
    <subcellularLocation>
        <location evidence="1">Endomembrane system</location>
        <topology evidence="1">Multi-pass membrane protein</topology>
    </subcellularLocation>
</comment>
<keyword evidence="2 6" id="KW-0812">Transmembrane</keyword>
<feature type="domain" description="DUF1232" evidence="7">
    <location>
        <begin position="64"/>
        <end position="99"/>
    </location>
</feature>
<dbReference type="EMBL" id="PRKW01000007">
    <property type="protein sequence ID" value="PPB47971.1"/>
    <property type="molecule type" value="Genomic_DNA"/>
</dbReference>
<sequence>MDWEPALETVLAISAAYAVLLVCLAVYARRHPDVISLRDALRLGPDLLGLVRRLATDRSVPLRARVLLGLLAVYLVVPIDLVPDFLPVIGYADDVVVLAVVLRAAVRAAGPEALAHHWRGSDPGLRAVRALAGVREAGADGLEATDGTDRADGIGGVDSADRADRDARDNRDGRDDRDAPSRWRRRGRRDGRH</sequence>
<feature type="compositionally biased region" description="Basic residues" evidence="5">
    <location>
        <begin position="182"/>
        <end position="193"/>
    </location>
</feature>
<keyword evidence="4 6" id="KW-0472">Membrane</keyword>
<feature type="compositionally biased region" description="Basic and acidic residues" evidence="5">
    <location>
        <begin position="159"/>
        <end position="181"/>
    </location>
</feature>
<feature type="region of interest" description="Disordered" evidence="5">
    <location>
        <begin position="142"/>
        <end position="193"/>
    </location>
</feature>
<comment type="caution">
    <text evidence="8">The sequence shown here is derived from an EMBL/GenBank/DDBJ whole genome shotgun (WGS) entry which is preliminary data.</text>
</comment>
<evidence type="ECO:0000256" key="5">
    <source>
        <dbReference type="SAM" id="MobiDB-lite"/>
    </source>
</evidence>
<keyword evidence="3 6" id="KW-1133">Transmembrane helix</keyword>
<evidence type="ECO:0000313" key="8">
    <source>
        <dbReference type="EMBL" id="PPB47971.1"/>
    </source>
</evidence>
<evidence type="ECO:0000256" key="4">
    <source>
        <dbReference type="ARBA" id="ARBA00023136"/>
    </source>
</evidence>
<dbReference type="Proteomes" id="UP000239297">
    <property type="component" value="Unassembled WGS sequence"/>
</dbReference>
<evidence type="ECO:0000256" key="2">
    <source>
        <dbReference type="ARBA" id="ARBA00022692"/>
    </source>
</evidence>
<accession>A0A2S5ITU9</accession>
<evidence type="ECO:0000256" key="3">
    <source>
        <dbReference type="ARBA" id="ARBA00022989"/>
    </source>
</evidence>
<evidence type="ECO:0000256" key="1">
    <source>
        <dbReference type="ARBA" id="ARBA00004127"/>
    </source>
</evidence>
<dbReference type="GO" id="GO:0012505">
    <property type="term" value="C:endomembrane system"/>
    <property type="evidence" value="ECO:0007669"/>
    <property type="project" value="UniProtKB-SubCell"/>
</dbReference>
<feature type="transmembrane region" description="Helical" evidence="6">
    <location>
        <begin position="6"/>
        <end position="28"/>
    </location>
</feature>
<keyword evidence="9" id="KW-1185">Reference proteome</keyword>